<dbReference type="PANTHER" id="PTHR30035">
    <property type="entry name" value="LIPOPROTEIN VACJ-RELATED"/>
    <property type="match status" value="1"/>
</dbReference>
<evidence type="ECO:0000313" key="4">
    <source>
        <dbReference type="EMBL" id="MBC8519431.1"/>
    </source>
</evidence>
<dbReference type="PRINTS" id="PR01805">
    <property type="entry name" value="VACJLIPOPROT"/>
</dbReference>
<evidence type="ECO:0000256" key="1">
    <source>
        <dbReference type="ARBA" id="ARBA00010634"/>
    </source>
</evidence>
<evidence type="ECO:0000313" key="5">
    <source>
        <dbReference type="Proteomes" id="UP000654401"/>
    </source>
</evidence>
<keyword evidence="4" id="KW-0449">Lipoprotein</keyword>
<dbReference type="Pfam" id="PF04333">
    <property type="entry name" value="MlaA"/>
    <property type="match status" value="1"/>
</dbReference>
<proteinExistence type="inferred from homology"/>
<gene>
    <name evidence="4" type="ORF">H8D24_03365</name>
</gene>
<feature type="signal peptide" evidence="3">
    <location>
        <begin position="1"/>
        <end position="20"/>
    </location>
</feature>
<evidence type="ECO:0000256" key="2">
    <source>
        <dbReference type="ARBA" id="ARBA00022729"/>
    </source>
</evidence>
<accession>A0A8J6NWJ7</accession>
<evidence type="ECO:0000256" key="3">
    <source>
        <dbReference type="SAM" id="SignalP"/>
    </source>
</evidence>
<protein>
    <submittedName>
        <fullName evidence="4">VacJ family lipoprotein</fullName>
    </submittedName>
</protein>
<feature type="chain" id="PRO_5035244154" evidence="3">
    <location>
        <begin position="21"/>
        <end position="256"/>
    </location>
</feature>
<dbReference type="EMBL" id="JACNFK010000023">
    <property type="protein sequence ID" value="MBC8519431.1"/>
    <property type="molecule type" value="Genomic_DNA"/>
</dbReference>
<name>A0A8J6NWJ7_9GAMM</name>
<reference evidence="4 5" key="1">
    <citation type="submission" date="2020-08" db="EMBL/GenBank/DDBJ databases">
        <title>Bridging the membrane lipid divide: bacteria of the FCB group superphylum have the potential to synthesize archaeal ether lipids.</title>
        <authorList>
            <person name="Villanueva L."/>
            <person name="Von Meijenfeldt F.A.B."/>
            <person name="Westbye A.B."/>
            <person name="Yadav S."/>
            <person name="Hopmans E.C."/>
            <person name="Dutilh B.E."/>
            <person name="Sinninghe Damste J.S."/>
        </authorList>
    </citation>
    <scope>NUCLEOTIDE SEQUENCE [LARGE SCALE GENOMIC DNA]</scope>
    <source>
        <strain evidence="4">NIOZ-UU100</strain>
    </source>
</reference>
<dbReference type="Proteomes" id="UP000654401">
    <property type="component" value="Unassembled WGS sequence"/>
</dbReference>
<dbReference type="AlphaFoldDB" id="A0A8J6NWJ7"/>
<comment type="caution">
    <text evidence="4">The sequence shown here is derived from an EMBL/GenBank/DDBJ whole genome shotgun (WGS) entry which is preliminary data.</text>
</comment>
<comment type="similarity">
    <text evidence="1">Belongs to the MlaA family.</text>
</comment>
<sequence length="256" mass="28123">MKKIALPVILLLAISAPLTTAWSAEDILDLDEVTVNDPLEGYNRAMFGFNEALDENILKPIAEGYHDLFPDPIERGISNFFSNLHEPFNILNNLLQFKLGDAASDTVRFGINTTIGIAGLFDVATAAGLTKHDEDLGQTLAVWGVGSGPYFVIPVLGPSTIRDAFGTGTEMWIGNTVEVDDTQIFKLTDEIDSEGTRNTLFVTKAISTRADLLGTKEIIDDASFDPYAFMRDSYLQKREDLIFDGNAPLPELPEDF</sequence>
<dbReference type="GO" id="GO:0016020">
    <property type="term" value="C:membrane"/>
    <property type="evidence" value="ECO:0007669"/>
    <property type="project" value="InterPro"/>
</dbReference>
<dbReference type="PANTHER" id="PTHR30035:SF3">
    <property type="entry name" value="INTERMEMBRANE PHOSPHOLIPID TRANSPORT SYSTEM LIPOPROTEIN MLAA"/>
    <property type="match status" value="1"/>
</dbReference>
<dbReference type="InterPro" id="IPR007428">
    <property type="entry name" value="MlaA"/>
</dbReference>
<dbReference type="GO" id="GO:0120010">
    <property type="term" value="P:intermembrane phospholipid transfer"/>
    <property type="evidence" value="ECO:0007669"/>
    <property type="project" value="TreeGrafter"/>
</dbReference>
<keyword evidence="2 3" id="KW-0732">Signal</keyword>
<organism evidence="4 5">
    <name type="scientific">Candidatus Thiopontia autotrophica</name>
    <dbReference type="NCBI Taxonomy" id="2841688"/>
    <lineage>
        <taxon>Bacteria</taxon>
        <taxon>Pseudomonadati</taxon>
        <taxon>Pseudomonadota</taxon>
        <taxon>Gammaproteobacteria</taxon>
        <taxon>Candidatus Thiopontia</taxon>
    </lineage>
</organism>